<feature type="binding site" evidence="7">
    <location>
        <position position="173"/>
    </location>
    <ligand>
        <name>L-glutamate</name>
        <dbReference type="ChEBI" id="CHEBI:29985"/>
    </ligand>
</feature>
<keyword evidence="5 7" id="KW-0067">ATP-binding</keyword>
<proteinExistence type="inferred from homology"/>
<comment type="cofactor">
    <cofactor evidence="7">
        <name>Zn(2+)</name>
        <dbReference type="ChEBI" id="CHEBI:29105"/>
    </cofactor>
    <text evidence="7">Binds 1 zinc ion per subunit.</text>
</comment>
<dbReference type="FunFam" id="3.40.50.620:FF:000093">
    <property type="entry name" value="Glutamyl-Q tRNA(Asp) synthetase"/>
    <property type="match status" value="1"/>
</dbReference>
<dbReference type="PANTHER" id="PTHR43311:SF1">
    <property type="entry name" value="GLUTAMYL-Q TRNA(ASP) SYNTHETASE"/>
    <property type="match status" value="1"/>
</dbReference>
<feature type="binding site" evidence="7">
    <location>
        <position position="116"/>
    </location>
    <ligand>
        <name>Zn(2+)</name>
        <dbReference type="ChEBI" id="CHEBI:29105"/>
    </ligand>
</feature>
<feature type="binding site" evidence="7">
    <location>
        <position position="191"/>
    </location>
    <ligand>
        <name>L-glutamate</name>
        <dbReference type="ChEBI" id="CHEBI:29985"/>
    </ligand>
</feature>
<dbReference type="PANTHER" id="PTHR43311">
    <property type="entry name" value="GLUTAMATE--TRNA LIGASE"/>
    <property type="match status" value="1"/>
</dbReference>
<comment type="caution">
    <text evidence="10">The sequence shown here is derived from an EMBL/GenBank/DDBJ whole genome shotgun (WGS) entry which is preliminary data.</text>
</comment>
<dbReference type="RefSeq" id="WP_126792539.1">
    <property type="nucleotide sequence ID" value="NZ_PIPI01000004.1"/>
</dbReference>
<keyword evidence="4 7" id="KW-0862">Zinc</keyword>
<feature type="binding site" evidence="7">
    <location>
        <position position="102"/>
    </location>
    <ligand>
        <name>Zn(2+)</name>
        <dbReference type="ChEBI" id="CHEBI:29105"/>
    </ligand>
</feature>
<evidence type="ECO:0000256" key="4">
    <source>
        <dbReference type="ARBA" id="ARBA00022833"/>
    </source>
</evidence>
<dbReference type="OrthoDB" id="9807503at2"/>
<evidence type="ECO:0000256" key="6">
    <source>
        <dbReference type="ARBA" id="ARBA00023146"/>
    </source>
</evidence>
<dbReference type="GO" id="GO:0006400">
    <property type="term" value="P:tRNA modification"/>
    <property type="evidence" value="ECO:0007669"/>
    <property type="project" value="InterPro"/>
</dbReference>
<dbReference type="PRINTS" id="PR00987">
    <property type="entry name" value="TRNASYNTHGLU"/>
</dbReference>
<keyword evidence="3 7" id="KW-0547">Nucleotide-binding</keyword>
<feature type="binding site" evidence="7">
    <location>
        <position position="120"/>
    </location>
    <ligand>
        <name>Zn(2+)</name>
        <dbReference type="ChEBI" id="CHEBI:29105"/>
    </ligand>
</feature>
<evidence type="ECO:0000313" key="11">
    <source>
        <dbReference type="Proteomes" id="UP000288212"/>
    </source>
</evidence>
<dbReference type="InterPro" id="IPR014729">
    <property type="entry name" value="Rossmann-like_a/b/a_fold"/>
</dbReference>
<feature type="short sequence motif" description="'HIGH' region" evidence="7">
    <location>
        <begin position="13"/>
        <end position="23"/>
    </location>
</feature>
<organism evidence="10 11">
    <name type="scientific">Aliidiomarina haloalkalitolerans</name>
    <dbReference type="NCBI Taxonomy" id="859059"/>
    <lineage>
        <taxon>Bacteria</taxon>
        <taxon>Pseudomonadati</taxon>
        <taxon>Pseudomonadota</taxon>
        <taxon>Gammaproteobacteria</taxon>
        <taxon>Alteromonadales</taxon>
        <taxon>Idiomarinaceae</taxon>
        <taxon>Aliidiomarina</taxon>
    </lineage>
</organism>
<feature type="domain" description="Glutamyl/glutaminyl-tRNA synthetase class Ib catalytic" evidence="9">
    <location>
        <begin position="8"/>
        <end position="243"/>
    </location>
</feature>
<dbReference type="NCBIfam" id="TIGR03838">
    <property type="entry name" value="queuosine_YadB"/>
    <property type="match status" value="1"/>
</dbReference>
<keyword evidence="2 7" id="KW-0479">Metal-binding</keyword>
<dbReference type="EC" id="6.1.1.-" evidence="7"/>
<dbReference type="Gene3D" id="3.40.50.620">
    <property type="entry name" value="HUPs"/>
    <property type="match status" value="1"/>
</dbReference>
<dbReference type="GO" id="GO:0005524">
    <property type="term" value="F:ATP binding"/>
    <property type="evidence" value="ECO:0007669"/>
    <property type="project" value="UniProtKB-KW"/>
</dbReference>
<comment type="function">
    <text evidence="7">Catalyzes the tRNA-independent activation of glutamate in presence of ATP and the subsequent transfer of glutamate onto a tRNA(Asp). Glutamate is transferred on the 2-amino-5-(4,5-dihydroxy-2-cyclopenten-1-yl) moiety of the queuosine in the wobble position of the QUC anticodon.</text>
</comment>
<dbReference type="AlphaFoldDB" id="A0A432VTD6"/>
<sequence length="292" mass="32517">MQQPERYRGRFAPSPSGPLHAGSLVAALGSYLDARAHQGEWLVRIDDIDPPREIPGAADTILKQLEAHGLEWDGSVVWQSQQSERYAAALSTLNTAQLCYYCHCTRAQIKARGTYYDGHCRHLQLSSKGTAVRLINRSPICRFHDRFHGLVNSDPQQAAEDFLLRRRDQLWAYQLAVVCDDRAAGITDIVRGEDLLHASAWQLTLWQVFNDIHLDDTQAPLPRLAHLPLVVDASGRKLSKQNHAPALSLQTPLANLRSAAQALGLPGAASTEAANIEEYLAWAIDAWRQHKK</sequence>
<dbReference type="NCBIfam" id="NF004314">
    <property type="entry name" value="PRK05710.1-3"/>
    <property type="match status" value="1"/>
</dbReference>
<dbReference type="Proteomes" id="UP000288212">
    <property type="component" value="Unassembled WGS sequence"/>
</dbReference>
<evidence type="ECO:0000256" key="2">
    <source>
        <dbReference type="ARBA" id="ARBA00022723"/>
    </source>
</evidence>
<feature type="short sequence motif" description="'KMSKS' region" evidence="7">
    <location>
        <begin position="237"/>
        <end position="241"/>
    </location>
</feature>
<feature type="binding site" evidence="7">
    <location>
        <position position="240"/>
    </location>
    <ligand>
        <name>ATP</name>
        <dbReference type="ChEBI" id="CHEBI:30616"/>
    </ligand>
</feature>
<evidence type="ECO:0000259" key="9">
    <source>
        <dbReference type="Pfam" id="PF00749"/>
    </source>
</evidence>
<keyword evidence="8" id="KW-0648">Protein biosynthesis</keyword>
<keyword evidence="6 7" id="KW-0030">Aminoacyl-tRNA synthetase</keyword>
<keyword evidence="11" id="KW-1185">Reference proteome</keyword>
<evidence type="ECO:0000256" key="1">
    <source>
        <dbReference type="ARBA" id="ARBA00022598"/>
    </source>
</evidence>
<dbReference type="HAMAP" id="MF_01428">
    <property type="entry name" value="Glu_Q_tRNA_synth"/>
    <property type="match status" value="1"/>
</dbReference>
<evidence type="ECO:0000256" key="8">
    <source>
        <dbReference type="RuleBase" id="RU363037"/>
    </source>
</evidence>
<feature type="binding site" evidence="7">
    <location>
        <position position="46"/>
    </location>
    <ligand>
        <name>L-glutamate</name>
        <dbReference type="ChEBI" id="CHEBI:29985"/>
    </ligand>
</feature>
<dbReference type="SUPFAM" id="SSF52374">
    <property type="entry name" value="Nucleotidylyl transferase"/>
    <property type="match status" value="1"/>
</dbReference>
<comment type="similarity">
    <text evidence="7">Belongs to the class-I aminoacyl-tRNA synthetase family. GluQ subfamily.</text>
</comment>
<dbReference type="Pfam" id="PF00749">
    <property type="entry name" value="tRNA-synt_1c"/>
    <property type="match status" value="1"/>
</dbReference>
<evidence type="ECO:0000256" key="3">
    <source>
        <dbReference type="ARBA" id="ARBA00022741"/>
    </source>
</evidence>
<dbReference type="GO" id="GO:0004818">
    <property type="term" value="F:glutamate-tRNA ligase activity"/>
    <property type="evidence" value="ECO:0007669"/>
    <property type="project" value="TreeGrafter"/>
</dbReference>
<evidence type="ECO:0000256" key="5">
    <source>
        <dbReference type="ARBA" id="ARBA00022840"/>
    </source>
</evidence>
<feature type="binding site" evidence="7">
    <location>
        <begin position="10"/>
        <end position="14"/>
    </location>
    <ligand>
        <name>L-glutamate</name>
        <dbReference type="ChEBI" id="CHEBI:29985"/>
    </ligand>
</feature>
<gene>
    <name evidence="7" type="primary">gluQ</name>
    <name evidence="10" type="ORF">CWE06_06970</name>
</gene>
<dbReference type="EMBL" id="PIPI01000004">
    <property type="protein sequence ID" value="RUO19774.1"/>
    <property type="molecule type" value="Genomic_DNA"/>
</dbReference>
<dbReference type="InterPro" id="IPR000924">
    <property type="entry name" value="Glu/Gln-tRNA-synth"/>
</dbReference>
<dbReference type="GO" id="GO:0005829">
    <property type="term" value="C:cytosol"/>
    <property type="evidence" value="ECO:0007669"/>
    <property type="project" value="TreeGrafter"/>
</dbReference>
<dbReference type="InterPro" id="IPR020058">
    <property type="entry name" value="Glu/Gln-tRNA-synth_Ib_cat-dom"/>
</dbReference>
<name>A0A432VTD6_9GAMM</name>
<dbReference type="InterPro" id="IPR022380">
    <property type="entry name" value="Glu-Q_tRNA(Asp)_Synthase"/>
</dbReference>
<feature type="binding site" evidence="7">
    <location>
        <position position="104"/>
    </location>
    <ligand>
        <name>Zn(2+)</name>
        <dbReference type="ChEBI" id="CHEBI:29105"/>
    </ligand>
</feature>
<reference evidence="10 11" key="1">
    <citation type="journal article" date="2011" name="Front. Microbiol.">
        <title>Genomic signatures of strain selection and enhancement in Bacillus atrophaeus var. globigii, a historical biowarfare simulant.</title>
        <authorList>
            <person name="Gibbons H.S."/>
            <person name="Broomall S.M."/>
            <person name="McNew L.A."/>
            <person name="Daligault H."/>
            <person name="Chapman C."/>
            <person name="Bruce D."/>
            <person name="Karavis M."/>
            <person name="Krepps M."/>
            <person name="McGregor P.A."/>
            <person name="Hong C."/>
            <person name="Park K.H."/>
            <person name="Akmal A."/>
            <person name="Feldman A."/>
            <person name="Lin J.S."/>
            <person name="Chang W.E."/>
            <person name="Higgs B.W."/>
            <person name="Demirev P."/>
            <person name="Lindquist J."/>
            <person name="Liem A."/>
            <person name="Fochler E."/>
            <person name="Read T.D."/>
            <person name="Tapia R."/>
            <person name="Johnson S."/>
            <person name="Bishop-Lilly K.A."/>
            <person name="Detter C."/>
            <person name="Han C."/>
            <person name="Sozhamannan S."/>
            <person name="Rosenzweig C.N."/>
            <person name="Skowronski E.W."/>
        </authorList>
    </citation>
    <scope>NUCLEOTIDE SEQUENCE [LARGE SCALE GENOMIC DNA]</scope>
    <source>
        <strain evidence="10 11">AK5</strain>
    </source>
</reference>
<keyword evidence="1 7" id="KW-0436">Ligase</keyword>
<evidence type="ECO:0000256" key="7">
    <source>
        <dbReference type="HAMAP-Rule" id="MF_01428"/>
    </source>
</evidence>
<evidence type="ECO:0000313" key="10">
    <source>
        <dbReference type="EMBL" id="RUO19774.1"/>
    </source>
</evidence>
<accession>A0A432VTD6</accession>
<protein>
    <recommendedName>
        <fullName evidence="7">Glutamyl-Q tRNA(Asp) synthetase</fullName>
        <shortName evidence="7">Glu-Q-RSs</shortName>
        <ecNumber evidence="7">6.1.1.-</ecNumber>
    </recommendedName>
</protein>
<dbReference type="GO" id="GO:0006424">
    <property type="term" value="P:glutamyl-tRNA aminoacylation"/>
    <property type="evidence" value="ECO:0007669"/>
    <property type="project" value="InterPro"/>
</dbReference>
<dbReference type="InterPro" id="IPR049940">
    <property type="entry name" value="GluQ/Sye"/>
</dbReference>
<dbReference type="GO" id="GO:0008270">
    <property type="term" value="F:zinc ion binding"/>
    <property type="evidence" value="ECO:0007669"/>
    <property type="project" value="UniProtKB-UniRule"/>
</dbReference>